<sequence>MLNAPTDVLRKDAHPLGCKLADRSDNCRLREAQRHYWFLCISIKPIVSLDFTKSAVVAAIGYQLEPFITVEEPIAAALLYLYLR</sequence>
<dbReference type="Proteomes" id="UP001153954">
    <property type="component" value="Unassembled WGS sequence"/>
</dbReference>
<accession>A0AAU9TAZ1</accession>
<organism evidence="1 2">
    <name type="scientific">Euphydryas editha</name>
    <name type="common">Edith's checkerspot</name>
    <dbReference type="NCBI Taxonomy" id="104508"/>
    <lineage>
        <taxon>Eukaryota</taxon>
        <taxon>Metazoa</taxon>
        <taxon>Ecdysozoa</taxon>
        <taxon>Arthropoda</taxon>
        <taxon>Hexapoda</taxon>
        <taxon>Insecta</taxon>
        <taxon>Pterygota</taxon>
        <taxon>Neoptera</taxon>
        <taxon>Endopterygota</taxon>
        <taxon>Lepidoptera</taxon>
        <taxon>Glossata</taxon>
        <taxon>Ditrysia</taxon>
        <taxon>Papilionoidea</taxon>
        <taxon>Nymphalidae</taxon>
        <taxon>Nymphalinae</taxon>
        <taxon>Euphydryas</taxon>
    </lineage>
</organism>
<dbReference type="EMBL" id="CAKOGL010000001">
    <property type="protein sequence ID" value="CAH2083723.1"/>
    <property type="molecule type" value="Genomic_DNA"/>
</dbReference>
<gene>
    <name evidence="1" type="ORF">EEDITHA_LOCUS365</name>
</gene>
<proteinExistence type="predicted"/>
<dbReference type="AlphaFoldDB" id="A0AAU9TAZ1"/>
<evidence type="ECO:0000313" key="1">
    <source>
        <dbReference type="EMBL" id="CAH2083723.1"/>
    </source>
</evidence>
<keyword evidence="2" id="KW-1185">Reference proteome</keyword>
<comment type="caution">
    <text evidence="1">The sequence shown here is derived from an EMBL/GenBank/DDBJ whole genome shotgun (WGS) entry which is preliminary data.</text>
</comment>
<protein>
    <submittedName>
        <fullName evidence="1">Uncharacterized protein</fullName>
    </submittedName>
</protein>
<evidence type="ECO:0000313" key="2">
    <source>
        <dbReference type="Proteomes" id="UP001153954"/>
    </source>
</evidence>
<name>A0AAU9TAZ1_EUPED</name>
<reference evidence="1" key="1">
    <citation type="submission" date="2022-03" db="EMBL/GenBank/DDBJ databases">
        <authorList>
            <person name="Tunstrom K."/>
        </authorList>
    </citation>
    <scope>NUCLEOTIDE SEQUENCE</scope>
</reference>